<dbReference type="KEGG" id="slau:SLA_7448"/>
<keyword evidence="2" id="KW-0808">Transferase</keyword>
<dbReference type="AlphaFoldDB" id="A0A169PQW8"/>
<feature type="region of interest" description="Disordered" evidence="1">
    <location>
        <begin position="1"/>
        <end position="36"/>
    </location>
</feature>
<dbReference type="RefSeq" id="WP_359884023.1">
    <property type="nucleotide sequence ID" value="NZ_JBEYHT010000069.1"/>
</dbReference>
<sequence length="48" mass="4973">MTEPVDTPPYPVGGAGIFDVDPDQGGVSQNPDDAVTGDIQALPEDVEF</sequence>
<feature type="compositionally biased region" description="Pro residues" evidence="1">
    <location>
        <begin position="1"/>
        <end position="11"/>
    </location>
</feature>
<name>A0A169PQW8_STRLU</name>
<dbReference type="GO" id="GO:0016740">
    <property type="term" value="F:transferase activity"/>
    <property type="evidence" value="ECO:0007669"/>
    <property type="project" value="UniProtKB-KW"/>
</dbReference>
<dbReference type="EMBL" id="AP017424">
    <property type="protein sequence ID" value="BAU88313.1"/>
    <property type="molecule type" value="Genomic_DNA"/>
</dbReference>
<evidence type="ECO:0000256" key="1">
    <source>
        <dbReference type="SAM" id="MobiDB-lite"/>
    </source>
</evidence>
<keyword evidence="3" id="KW-1185">Reference proteome</keyword>
<dbReference type="Proteomes" id="UP000217676">
    <property type="component" value="Chromosome"/>
</dbReference>
<accession>A0A169PQW8</accession>
<evidence type="ECO:0000313" key="2">
    <source>
        <dbReference type="EMBL" id="BAU88313.1"/>
    </source>
</evidence>
<protein>
    <submittedName>
        <fullName evidence="2">Aminoglycoside phosphotransferase</fullName>
    </submittedName>
</protein>
<evidence type="ECO:0000313" key="3">
    <source>
        <dbReference type="Proteomes" id="UP000217676"/>
    </source>
</evidence>
<gene>
    <name evidence="2" type="ORF">SLA_7448</name>
</gene>
<proteinExistence type="predicted"/>
<reference evidence="2 3" key="1">
    <citation type="journal article" date="2016" name="Genome Announc.">
        <title>Complete Genome Sequence of Thiostrepton-Producing Streptomyces laurentii ATCC 31255.</title>
        <authorList>
            <person name="Doi K."/>
            <person name="Fujino Y."/>
            <person name="Nagayoshi Y."/>
            <person name="Ohshima T."/>
            <person name="Ogata S."/>
        </authorList>
    </citation>
    <scope>NUCLEOTIDE SEQUENCE [LARGE SCALE GENOMIC DNA]</scope>
    <source>
        <strain evidence="2 3">ATCC 31255</strain>
    </source>
</reference>
<organism evidence="2 3">
    <name type="scientific">Streptomyces laurentii</name>
    <dbReference type="NCBI Taxonomy" id="39478"/>
    <lineage>
        <taxon>Bacteria</taxon>
        <taxon>Bacillati</taxon>
        <taxon>Actinomycetota</taxon>
        <taxon>Actinomycetes</taxon>
        <taxon>Kitasatosporales</taxon>
        <taxon>Streptomycetaceae</taxon>
        <taxon>Streptomyces</taxon>
    </lineage>
</organism>